<evidence type="ECO:0000313" key="2">
    <source>
        <dbReference type="Proteomes" id="UP000267029"/>
    </source>
</evidence>
<dbReference type="EMBL" id="UXSR01003407">
    <property type="protein sequence ID" value="VDD79086.1"/>
    <property type="molecule type" value="Genomic_DNA"/>
</dbReference>
<dbReference type="WBParaSite" id="MCOS_0000508801-mRNA-1">
    <property type="protein sequence ID" value="MCOS_0000508801-mRNA-1"/>
    <property type="gene ID" value="MCOS_0000508801"/>
</dbReference>
<dbReference type="AlphaFoldDB" id="A0A0R3UDU0"/>
<evidence type="ECO:0000313" key="3">
    <source>
        <dbReference type="WBParaSite" id="MCOS_0000508801-mRNA-1"/>
    </source>
</evidence>
<name>A0A0R3UDU0_MESCO</name>
<gene>
    <name evidence="1" type="ORF">MCOS_LOCUS5089</name>
</gene>
<proteinExistence type="predicted"/>
<organism evidence="3">
    <name type="scientific">Mesocestoides corti</name>
    <name type="common">Flatworm</name>
    <dbReference type="NCBI Taxonomy" id="53468"/>
    <lineage>
        <taxon>Eukaryota</taxon>
        <taxon>Metazoa</taxon>
        <taxon>Spiralia</taxon>
        <taxon>Lophotrochozoa</taxon>
        <taxon>Platyhelminthes</taxon>
        <taxon>Cestoda</taxon>
        <taxon>Eucestoda</taxon>
        <taxon>Cyclophyllidea</taxon>
        <taxon>Mesocestoididae</taxon>
        <taxon>Mesocestoides</taxon>
    </lineage>
</organism>
<reference evidence="3" key="1">
    <citation type="submission" date="2017-02" db="UniProtKB">
        <authorList>
            <consortium name="WormBaseParasite"/>
        </authorList>
    </citation>
    <scope>IDENTIFICATION</scope>
</reference>
<keyword evidence="2" id="KW-1185">Reference proteome</keyword>
<dbReference type="Proteomes" id="UP000267029">
    <property type="component" value="Unassembled WGS sequence"/>
</dbReference>
<protein>
    <submittedName>
        <fullName evidence="3">Integron gene cassette protein</fullName>
    </submittedName>
</protein>
<accession>A0A0R3UDU0</accession>
<sequence>PTQASASNGVGRFSGFADSAAAFLQEVLRHRNSPSLLEQTGDVRAVLSAPFDLRRSTSRVCGSRLTTPGWRLWWWCKQSTRIYEIWVDECACTVVHSPLLSPRRLDAHCIPR</sequence>
<evidence type="ECO:0000313" key="1">
    <source>
        <dbReference type="EMBL" id="VDD79086.1"/>
    </source>
</evidence>
<reference evidence="1 2" key="2">
    <citation type="submission" date="2018-10" db="EMBL/GenBank/DDBJ databases">
        <authorList>
            <consortium name="Pathogen Informatics"/>
        </authorList>
    </citation>
    <scope>NUCLEOTIDE SEQUENCE [LARGE SCALE GENOMIC DNA]</scope>
</reference>